<name>A0A964BQN5_9CYAN</name>
<dbReference type="RefSeq" id="WP_229640881.1">
    <property type="nucleotide sequence ID" value="NZ_JADWDC010000029.1"/>
</dbReference>
<sequence>MMFRRRNNIIKQAGKRLAPDSKQLKTIFQDLFSNPTSEQKHQQPDINSDDNPRANKPKKKRNESYYRDKLAKSLNGQTEVRVPSGRIDILTSNQIIEVKHIKKWNAALGQVITYGYHYPNHQKRIHLFGVENNSSKILLIQKQCQEQNIIATFEE</sequence>
<protein>
    <submittedName>
        <fullName evidence="2">Uncharacterized protein</fullName>
    </submittedName>
</protein>
<evidence type="ECO:0000256" key="1">
    <source>
        <dbReference type="SAM" id="MobiDB-lite"/>
    </source>
</evidence>
<dbReference type="Proteomes" id="UP000729733">
    <property type="component" value="Unassembled WGS sequence"/>
</dbReference>
<proteinExistence type="predicted"/>
<comment type="caution">
    <text evidence="2">The sequence shown here is derived from an EMBL/GenBank/DDBJ whole genome shotgun (WGS) entry which is preliminary data.</text>
</comment>
<dbReference type="EMBL" id="JADWDC010000029">
    <property type="protein sequence ID" value="MCC0177814.1"/>
    <property type="molecule type" value="Genomic_DNA"/>
</dbReference>
<evidence type="ECO:0000313" key="3">
    <source>
        <dbReference type="Proteomes" id="UP000729733"/>
    </source>
</evidence>
<gene>
    <name evidence="2" type="ORF">I4641_12580</name>
</gene>
<reference evidence="2" key="1">
    <citation type="journal article" date="2021" name="Antonie Van Leeuwenhoek">
        <title>Draft genome and description of Waterburya agarophytonicola gen. nov. sp. nov. (Pleurocapsales, Cyanobacteria): a seaweed symbiont.</title>
        <authorList>
            <person name="Bonthond G."/>
            <person name="Shalygin S."/>
            <person name="Bayer T."/>
            <person name="Weinberger F."/>
        </authorList>
    </citation>
    <scope>NUCLEOTIDE SEQUENCE</scope>
    <source>
        <strain evidence="2">KI4</strain>
    </source>
</reference>
<feature type="region of interest" description="Disordered" evidence="1">
    <location>
        <begin position="30"/>
        <end position="70"/>
    </location>
</feature>
<organism evidence="2 3">
    <name type="scientific">Waterburya agarophytonicola KI4</name>
    <dbReference type="NCBI Taxonomy" id="2874699"/>
    <lineage>
        <taxon>Bacteria</taxon>
        <taxon>Bacillati</taxon>
        <taxon>Cyanobacteriota</taxon>
        <taxon>Cyanophyceae</taxon>
        <taxon>Pleurocapsales</taxon>
        <taxon>Hyellaceae</taxon>
        <taxon>Waterburya</taxon>
        <taxon>Waterburya agarophytonicola</taxon>
    </lineage>
</organism>
<dbReference type="AlphaFoldDB" id="A0A964BQN5"/>
<evidence type="ECO:0000313" key="2">
    <source>
        <dbReference type="EMBL" id="MCC0177814.1"/>
    </source>
</evidence>
<keyword evidence="3" id="KW-1185">Reference proteome</keyword>
<accession>A0A964BQN5</accession>